<feature type="domain" description="Fibronectin type-III" evidence="1">
    <location>
        <begin position="593"/>
        <end position="688"/>
    </location>
</feature>
<reference evidence="2 3" key="1">
    <citation type="submission" date="2019-03" db="EMBL/GenBank/DDBJ databases">
        <title>Genomic Encyclopedia of Archaeal and Bacterial Type Strains, Phase II (KMG-II): from individual species to whole genera.</title>
        <authorList>
            <person name="Goeker M."/>
        </authorList>
    </citation>
    <scope>NUCLEOTIDE SEQUENCE [LARGE SCALE GENOMIC DNA]</scope>
    <source>
        <strain evidence="2 3">DSM 28213</strain>
    </source>
</reference>
<evidence type="ECO:0000313" key="3">
    <source>
        <dbReference type="Proteomes" id="UP000295215"/>
    </source>
</evidence>
<dbReference type="SMART" id="SM00060">
    <property type="entry name" value="FN3"/>
    <property type="match status" value="4"/>
</dbReference>
<dbReference type="CDD" id="cd00063">
    <property type="entry name" value="FN3"/>
    <property type="match status" value="2"/>
</dbReference>
<dbReference type="PROSITE" id="PS50853">
    <property type="entry name" value="FN3"/>
    <property type="match status" value="3"/>
</dbReference>
<dbReference type="InterPro" id="IPR003961">
    <property type="entry name" value="FN3_dom"/>
</dbReference>
<accession>A0A4R7F433</accession>
<gene>
    <name evidence="2" type="ORF">C8P70_11418</name>
</gene>
<dbReference type="InterPro" id="IPR013783">
    <property type="entry name" value="Ig-like_fold"/>
</dbReference>
<sequence length="1791" mass="200370">MKSLFKITNMKIKLFYRILIVFFMIITLSFSKKLTYENIYLNEEGETVSINALDCNEPKEIKILNVLPNSADFSWEDEENTEWEYYVQDAWEVAPVGSGVLSKSKSVTVTRTSGLGGVNFQPGTEYDFYVRASCGGGKFSAWVGPLRFKTPCNAIALPFWEGFNSDSTTIDCWEIVDNNKDSTSSTDSNIWKITTTSYEGTHAMYFIGNQSDNSKRPHDDWLISPTFTLDATKVYRLKYYYRLDSNSLTSYEYEYEVLLSNSGISVDDFTTIVVPSKKYNPDTVWTEQTAFITGINGNINLAWHVTSSTQYTYIYIDAVSLEEIECPEPINLGSKYEEKSTSTIFWEDEFGSDWEYVVQESGKGAPAVSGTLTTNKEVIVTKDIKGKNLEENTEYELYVRTDCGAGKYSEWSGPYVFRTGCGVFGTPFWEGFNVGHDSKYCWTIIDSNGDSTSKTADIWHFDTTSYEGTHSARFNGTSSADVPHDDWLISPTIEFEKGKTYRLKYHYRTSSITTYEYEFEVLLSDSGVDEDSFKTTIIPKKNYEPESVWIEQTTFIEGVEGHINLAWHVTSNTQYTTIYIDNIFVEEVENCPEPYNLGVKDIETDSVTIYWTDDMGGSNYEYYIQGTGGSEPLGNGISTTQKEVVATKDGKGTVLNHNTNYELYVRTDCGDGTFSSWSGPVKFTTPCGVFETTFLENFNLDSPTMRCWTEDDLMVSKEIINTYKNVFFSYDNYEGDDSPLLTNFIDNFLFAQSRIESNLISPQLKLEGGTYMLKYNYISPVSVKAFGVPLNTMMELKLSGTDNTGKAIEENIVTRKLYSADSWEEEILFITGVSGEVNLQWRVTSDGTYYAMGIDNLSLKEVKTCPEPYFIELTNASSSSVTVQWEQFGDIKEWEVIIVNYGEDETASPIKTLNVTGTPQTTISGLDAGKAYTIYVRAKCKDNVSASEWSSSINAATEVSANNNCTGALNIPVNLGPDCEEFLSISTLGSFMSSSVLPACYSDDVEADVWLEFTANSTAHLLTFKNIKEQSEGSLPSFDIAVYGVNCSAISTSTPLFCDSVYPYSSTERMLTGLIPGQKYFVRIAFPKGNYLLTVCLTQSEWGYMEVSASGEKYSVDELIKDVLIQSNCNLVSNVRYQVGDGSPATASVNTLGYFKKGNTEFPFTDGIVLSTSEVDYVPGPYTPSGSFKGDNPHRWTGDKDINDAIKNAGGGPREDKRVTQVEFDFIPIKDSLDFEYLFVSNSYIEGCTYTCENGALFAAWLIDETTGEGVNLAKIKGTNTPISLYTIWDSNKIIGTSCSSYPELFWKNYSSGISHPLDAPFNFAGATKAMSSETVYVVPGRKYHIKLAVMDFCPTSSHSSAVFFNAGSFDLGTLDLGEDLLIETNTALCEDESVLIRSGVTISEELNTKIEWKKDGVIIPGATEVDLEVRESGVYTVQVDFVDINCQREDSITIEMYPPISESVNQAKDIIVCRQALEEVSVNLISVETEMFKDVERSDYNTEYYKTIEEAEASENAISNVENYALGKEPQAQTLYIRVESMITGCHEIFELHIQPEQGAIPDKPSDVLVCAEYVFPQVNGTQYYYMQPGGEGKAYKTGDVLAEPGEHTIYLLQINNEEGCYEEIAYKVKITAPVVADVFEDKTLSCEYYELKPLSEYNHYFTEPGGNGDELYPGRQILEKQTIYVYASSEGGLCTDESSFTIDYEDCPIPRGISPNNDGLNDVFDLTPHGVENIKIYNRWGTEVYSHGAGYTTQWHGQNKNGKQLPDGTYYYVIQAHGKTRTGWVQINK</sequence>
<dbReference type="InterPro" id="IPR036116">
    <property type="entry name" value="FN3_sf"/>
</dbReference>
<dbReference type="InterPro" id="IPR026341">
    <property type="entry name" value="T9SS_type_B"/>
</dbReference>
<feature type="domain" description="Fibronectin type-III" evidence="1">
    <location>
        <begin position="57"/>
        <end position="153"/>
    </location>
</feature>
<proteinExistence type="predicted"/>
<name>A0A4R7F433_9FLAO</name>
<comment type="caution">
    <text evidence="2">The sequence shown here is derived from an EMBL/GenBank/DDBJ whole genome shotgun (WGS) entry which is preliminary data.</text>
</comment>
<dbReference type="Proteomes" id="UP000295215">
    <property type="component" value="Unassembled WGS sequence"/>
</dbReference>
<keyword evidence="3" id="KW-1185">Reference proteome</keyword>
<dbReference type="Pfam" id="PF07675">
    <property type="entry name" value="Cleaved_Adhesin"/>
    <property type="match status" value="2"/>
</dbReference>
<dbReference type="OrthoDB" id="9765926at2"/>
<organism evidence="2 3">
    <name type="scientific">Myroides indicus</name>
    <dbReference type="NCBI Taxonomy" id="1323422"/>
    <lineage>
        <taxon>Bacteria</taxon>
        <taxon>Pseudomonadati</taxon>
        <taxon>Bacteroidota</taxon>
        <taxon>Flavobacteriia</taxon>
        <taxon>Flavobacteriales</taxon>
        <taxon>Flavobacteriaceae</taxon>
        <taxon>Myroides</taxon>
    </lineage>
</organism>
<dbReference type="Gene3D" id="2.60.40.10">
    <property type="entry name" value="Immunoglobulins"/>
    <property type="match status" value="4"/>
</dbReference>
<dbReference type="NCBIfam" id="NF038128">
    <property type="entry name" value="choice_anch_J"/>
    <property type="match status" value="2"/>
</dbReference>
<feature type="domain" description="Fibronectin type-III" evidence="1">
    <location>
        <begin position="867"/>
        <end position="960"/>
    </location>
</feature>
<dbReference type="Pfam" id="PF00041">
    <property type="entry name" value="fn3"/>
    <property type="match status" value="1"/>
</dbReference>
<dbReference type="Gene3D" id="2.60.40.4070">
    <property type="match status" value="1"/>
</dbReference>
<dbReference type="SUPFAM" id="SSF49265">
    <property type="entry name" value="Fibronectin type III"/>
    <property type="match status" value="3"/>
</dbReference>
<dbReference type="EMBL" id="SOAG01000014">
    <property type="protein sequence ID" value="TDS57885.1"/>
    <property type="molecule type" value="Genomic_DNA"/>
</dbReference>
<evidence type="ECO:0000313" key="2">
    <source>
        <dbReference type="EMBL" id="TDS57885.1"/>
    </source>
</evidence>
<dbReference type="NCBIfam" id="NF038133">
    <property type="entry name" value="choice_anch_L"/>
    <property type="match status" value="1"/>
</dbReference>
<dbReference type="NCBIfam" id="TIGR04131">
    <property type="entry name" value="Bac_Flav_CTERM"/>
    <property type="match status" value="1"/>
</dbReference>
<evidence type="ECO:0000259" key="1">
    <source>
        <dbReference type="PROSITE" id="PS50853"/>
    </source>
</evidence>
<dbReference type="InterPro" id="IPR049804">
    <property type="entry name" value="Choice_anch_L"/>
</dbReference>
<dbReference type="InterPro" id="IPR011628">
    <property type="entry name" value="Cleaved_adhesin"/>
</dbReference>
<dbReference type="Gene3D" id="2.60.120.200">
    <property type="match status" value="3"/>
</dbReference>
<dbReference type="Pfam" id="PF13585">
    <property type="entry name" value="CHU_C"/>
    <property type="match status" value="1"/>
</dbReference>
<protein>
    <submittedName>
        <fullName evidence="2">Gliding motility-associated-like protein</fullName>
    </submittedName>
</protein>